<dbReference type="PROSITE" id="PS51683">
    <property type="entry name" value="SAM_OMT_II"/>
    <property type="match status" value="1"/>
</dbReference>
<keyword evidence="6" id="KW-1185">Reference proteome</keyword>
<dbReference type="PANTHER" id="PTHR43464:SF19">
    <property type="entry name" value="UBIQUINONE BIOSYNTHESIS O-METHYLTRANSFERASE, MITOCHONDRIAL"/>
    <property type="match status" value="1"/>
</dbReference>
<evidence type="ECO:0000259" key="4">
    <source>
        <dbReference type="Pfam" id="PF08242"/>
    </source>
</evidence>
<dbReference type="GO" id="GO:0008168">
    <property type="term" value="F:methyltransferase activity"/>
    <property type="evidence" value="ECO:0007669"/>
    <property type="project" value="UniProtKB-KW"/>
</dbReference>
<dbReference type="RefSeq" id="WP_262311200.1">
    <property type="nucleotide sequence ID" value="NZ_CP106679.1"/>
</dbReference>
<dbReference type="InterPro" id="IPR016461">
    <property type="entry name" value="COMT-like"/>
</dbReference>
<accession>A0ABY6CTC1</accession>
<dbReference type="Proteomes" id="UP001065174">
    <property type="component" value="Chromosome"/>
</dbReference>
<reference evidence="5" key="1">
    <citation type="submission" date="2022-09" db="EMBL/GenBank/DDBJ databases">
        <title>Comparative genomics and taxonomic characterization of three novel marine species of genus Reichenbachiella exhibiting antioxidant and polysaccharide degradation activities.</title>
        <authorList>
            <person name="Muhammad N."/>
            <person name="Lee Y.-J."/>
            <person name="Ko J."/>
            <person name="Kim S.-G."/>
        </authorList>
    </citation>
    <scope>NUCLEOTIDE SEQUENCE</scope>
    <source>
        <strain evidence="5">BKB1-1</strain>
    </source>
</reference>
<evidence type="ECO:0000256" key="1">
    <source>
        <dbReference type="ARBA" id="ARBA00022603"/>
    </source>
</evidence>
<evidence type="ECO:0000256" key="3">
    <source>
        <dbReference type="ARBA" id="ARBA00022691"/>
    </source>
</evidence>
<dbReference type="InterPro" id="IPR013217">
    <property type="entry name" value="Methyltransf_12"/>
</dbReference>
<name>A0ABY6CTC1_9BACT</name>
<dbReference type="InterPro" id="IPR029063">
    <property type="entry name" value="SAM-dependent_MTases_sf"/>
</dbReference>
<keyword evidence="2" id="KW-0808">Transferase</keyword>
<gene>
    <name evidence="5" type="ORF">N6H18_07380</name>
</gene>
<dbReference type="Gene3D" id="3.40.50.150">
    <property type="entry name" value="Vaccinia Virus protein VP39"/>
    <property type="match status" value="1"/>
</dbReference>
<evidence type="ECO:0000313" key="5">
    <source>
        <dbReference type="EMBL" id="UXP33774.1"/>
    </source>
</evidence>
<proteinExistence type="predicted"/>
<organism evidence="5 6">
    <name type="scientific">Reichenbachiella agarivorans</name>
    <dbReference type="NCBI Taxonomy" id="2979464"/>
    <lineage>
        <taxon>Bacteria</taxon>
        <taxon>Pseudomonadati</taxon>
        <taxon>Bacteroidota</taxon>
        <taxon>Cytophagia</taxon>
        <taxon>Cytophagales</taxon>
        <taxon>Reichenbachiellaceae</taxon>
        <taxon>Reichenbachiella</taxon>
    </lineage>
</organism>
<evidence type="ECO:0000256" key="2">
    <source>
        <dbReference type="ARBA" id="ARBA00022679"/>
    </source>
</evidence>
<dbReference type="SUPFAM" id="SSF53335">
    <property type="entry name" value="S-adenosyl-L-methionine-dependent methyltransferases"/>
    <property type="match status" value="1"/>
</dbReference>
<dbReference type="PANTHER" id="PTHR43464">
    <property type="entry name" value="METHYLTRANSFERASE"/>
    <property type="match status" value="1"/>
</dbReference>
<feature type="domain" description="Methyltransferase type 12" evidence="4">
    <location>
        <begin position="41"/>
        <end position="136"/>
    </location>
</feature>
<evidence type="ECO:0000313" key="6">
    <source>
        <dbReference type="Proteomes" id="UP001065174"/>
    </source>
</evidence>
<keyword evidence="3" id="KW-0949">S-adenosyl-L-methionine</keyword>
<dbReference type="GO" id="GO:0032259">
    <property type="term" value="P:methylation"/>
    <property type="evidence" value="ECO:0007669"/>
    <property type="project" value="UniProtKB-KW"/>
</dbReference>
<dbReference type="Pfam" id="PF08242">
    <property type="entry name" value="Methyltransf_12"/>
    <property type="match status" value="1"/>
</dbReference>
<protein>
    <submittedName>
        <fullName evidence="5">Class I SAM-dependent methyltransferase</fullName>
    </submittedName>
</protein>
<sequence>MTNFNSIVSFYDTLARLVFADRINYAKRSFIGEILPWSRVLILGGGTGRILEYLAETDSELEITYVELSDQMMRSARQRKLGNHRVDFVLEDYFKFQTEELYDVVICDFFLDLFEDEMLNNVIQRIRQHLTPQGKLVVSDFQIVDESIWQRMLSALMHWYFRFLAQLDSRRLLDIDLKLTLSGFVREQKMTFYRGFIFSALYRVGKE</sequence>
<dbReference type="CDD" id="cd02440">
    <property type="entry name" value="AdoMet_MTases"/>
    <property type="match status" value="1"/>
</dbReference>
<keyword evidence="1 5" id="KW-0489">Methyltransferase</keyword>
<dbReference type="EMBL" id="CP106679">
    <property type="protein sequence ID" value="UXP33774.1"/>
    <property type="molecule type" value="Genomic_DNA"/>
</dbReference>